<comment type="caution">
    <text evidence="1">The sequence shown here is derived from an EMBL/GenBank/DDBJ whole genome shotgun (WGS) entry which is preliminary data.</text>
</comment>
<proteinExistence type="predicted"/>
<evidence type="ECO:0000313" key="1">
    <source>
        <dbReference type="EMBL" id="CAG2247123.1"/>
    </source>
</evidence>
<protein>
    <submittedName>
        <fullName evidence="1">Uncharacterized protein</fullName>
    </submittedName>
</protein>
<keyword evidence="2" id="KW-1185">Reference proteome</keyword>
<dbReference type="EMBL" id="CAJPWZ010002891">
    <property type="protein sequence ID" value="CAG2247123.1"/>
    <property type="molecule type" value="Genomic_DNA"/>
</dbReference>
<reference evidence="1" key="1">
    <citation type="submission" date="2021-03" db="EMBL/GenBank/DDBJ databases">
        <authorList>
            <person name="Bekaert M."/>
        </authorList>
    </citation>
    <scope>NUCLEOTIDE SEQUENCE</scope>
</reference>
<accession>A0A8S3UTJ4</accession>
<sequence length="182" mass="21134">MSLIDVRPPFFPIFCIDDKLYISRPSGIAITDITGTLEREISLGFKPRDMWYDDKKARIYCIDNEDKLICYVMNGNIIIFTIPDITNAARVTIDHEGYVLVLCNKEKNGLRCFNVHKINPNGTSIDVLFTGKENYQYNGYRFQSICSLDILKCDCKCILRQTAMTFIFKHKTFMHRPIKINK</sequence>
<gene>
    <name evidence="1" type="ORF">MEDL_59038</name>
</gene>
<name>A0A8S3UTJ4_MYTED</name>
<dbReference type="SUPFAM" id="SSF63825">
    <property type="entry name" value="YWTD domain"/>
    <property type="match status" value="1"/>
</dbReference>
<dbReference type="AlphaFoldDB" id="A0A8S3UTJ4"/>
<dbReference type="Proteomes" id="UP000683360">
    <property type="component" value="Unassembled WGS sequence"/>
</dbReference>
<organism evidence="1 2">
    <name type="scientific">Mytilus edulis</name>
    <name type="common">Blue mussel</name>
    <dbReference type="NCBI Taxonomy" id="6550"/>
    <lineage>
        <taxon>Eukaryota</taxon>
        <taxon>Metazoa</taxon>
        <taxon>Spiralia</taxon>
        <taxon>Lophotrochozoa</taxon>
        <taxon>Mollusca</taxon>
        <taxon>Bivalvia</taxon>
        <taxon>Autobranchia</taxon>
        <taxon>Pteriomorphia</taxon>
        <taxon>Mytilida</taxon>
        <taxon>Mytiloidea</taxon>
        <taxon>Mytilidae</taxon>
        <taxon>Mytilinae</taxon>
        <taxon>Mytilus</taxon>
    </lineage>
</organism>
<evidence type="ECO:0000313" key="2">
    <source>
        <dbReference type="Proteomes" id="UP000683360"/>
    </source>
</evidence>